<evidence type="ECO:0000313" key="4">
    <source>
        <dbReference type="Proteomes" id="UP001596456"/>
    </source>
</evidence>
<dbReference type="Proteomes" id="UP001596456">
    <property type="component" value="Unassembled WGS sequence"/>
</dbReference>
<organism evidence="3 4">
    <name type="scientific">Rhodocista pekingensis</name>
    <dbReference type="NCBI Taxonomy" id="201185"/>
    <lineage>
        <taxon>Bacteria</taxon>
        <taxon>Pseudomonadati</taxon>
        <taxon>Pseudomonadota</taxon>
        <taxon>Alphaproteobacteria</taxon>
        <taxon>Rhodospirillales</taxon>
        <taxon>Azospirillaceae</taxon>
        <taxon>Rhodocista</taxon>
    </lineage>
</organism>
<reference evidence="4" key="1">
    <citation type="journal article" date="2019" name="Int. J. Syst. Evol. Microbiol.">
        <title>The Global Catalogue of Microorganisms (GCM) 10K type strain sequencing project: providing services to taxonomists for standard genome sequencing and annotation.</title>
        <authorList>
            <consortium name="The Broad Institute Genomics Platform"/>
            <consortium name="The Broad Institute Genome Sequencing Center for Infectious Disease"/>
            <person name="Wu L."/>
            <person name="Ma J."/>
        </authorList>
    </citation>
    <scope>NUCLEOTIDE SEQUENCE [LARGE SCALE GENOMIC DNA]</scope>
    <source>
        <strain evidence="4">CGMCC 1.16275</strain>
    </source>
</reference>
<comment type="caution">
    <text evidence="3">The sequence shown here is derived from an EMBL/GenBank/DDBJ whole genome shotgun (WGS) entry which is preliminary data.</text>
</comment>
<accession>A0ABW2KRV4</accession>
<gene>
    <name evidence="3" type="ORF">ACFQPS_02880</name>
</gene>
<feature type="chain" id="PRO_5046990354" evidence="2">
    <location>
        <begin position="22"/>
        <end position="165"/>
    </location>
</feature>
<feature type="region of interest" description="Disordered" evidence="1">
    <location>
        <begin position="30"/>
        <end position="52"/>
    </location>
</feature>
<dbReference type="RefSeq" id="WP_377356285.1">
    <property type="nucleotide sequence ID" value="NZ_JBHTCM010000004.1"/>
</dbReference>
<keyword evidence="4" id="KW-1185">Reference proteome</keyword>
<evidence type="ECO:0000256" key="2">
    <source>
        <dbReference type="SAM" id="SignalP"/>
    </source>
</evidence>
<feature type="compositionally biased region" description="Pro residues" evidence="1">
    <location>
        <begin position="40"/>
        <end position="52"/>
    </location>
</feature>
<feature type="signal peptide" evidence="2">
    <location>
        <begin position="1"/>
        <end position="21"/>
    </location>
</feature>
<evidence type="ECO:0000313" key="3">
    <source>
        <dbReference type="EMBL" id="MFC7332095.1"/>
    </source>
</evidence>
<sequence length="165" mass="17303">MGTLAAATGLLALLLPATVIAQGTEAQRPAQAPAWIAPPKTAPQPQAHPGPAQPTIVVDRAACRWLQRHVPDADVEYRPGVDVNGRPVAPADLPGSPRIALPDRIEIGITLPLAQRFGIPADALYAGEAYLGTVTVEGNRVLFNGQPLSSDAEADLVAVCSRRDR</sequence>
<proteinExistence type="predicted"/>
<evidence type="ECO:0000256" key="1">
    <source>
        <dbReference type="SAM" id="MobiDB-lite"/>
    </source>
</evidence>
<dbReference type="EMBL" id="JBHTCM010000004">
    <property type="protein sequence ID" value="MFC7332095.1"/>
    <property type="molecule type" value="Genomic_DNA"/>
</dbReference>
<name>A0ABW2KRV4_9PROT</name>
<protein>
    <submittedName>
        <fullName evidence="3">Uncharacterized protein</fullName>
    </submittedName>
</protein>
<keyword evidence="2" id="KW-0732">Signal</keyword>